<evidence type="ECO:0000259" key="1">
    <source>
        <dbReference type="PROSITE" id="PS50112"/>
    </source>
</evidence>
<dbReference type="PANTHER" id="PTHR44757">
    <property type="entry name" value="DIGUANYLATE CYCLASE DGCP"/>
    <property type="match status" value="1"/>
</dbReference>
<feature type="domain" description="PAC" evidence="2">
    <location>
        <begin position="93"/>
        <end position="143"/>
    </location>
</feature>
<dbReference type="SMART" id="SM00086">
    <property type="entry name" value="PAC"/>
    <property type="match status" value="1"/>
</dbReference>
<reference evidence="3" key="1">
    <citation type="journal article" date="2014" name="Front. Microbiol.">
        <title>High frequency of phylogenetically diverse reductive dehalogenase-homologous genes in deep subseafloor sedimentary metagenomes.</title>
        <authorList>
            <person name="Kawai M."/>
            <person name="Futagami T."/>
            <person name="Toyoda A."/>
            <person name="Takaki Y."/>
            <person name="Nishi S."/>
            <person name="Hori S."/>
            <person name="Arai W."/>
            <person name="Tsubouchi T."/>
            <person name="Morono Y."/>
            <person name="Uchiyama I."/>
            <person name="Ito T."/>
            <person name="Fujiyama A."/>
            <person name="Inagaki F."/>
            <person name="Takami H."/>
        </authorList>
    </citation>
    <scope>NUCLEOTIDE SEQUENCE</scope>
    <source>
        <strain evidence="3">Expedition CK06-06</strain>
    </source>
</reference>
<evidence type="ECO:0000259" key="2">
    <source>
        <dbReference type="PROSITE" id="PS50113"/>
    </source>
</evidence>
<organism evidence="3">
    <name type="scientific">marine sediment metagenome</name>
    <dbReference type="NCBI Taxonomy" id="412755"/>
    <lineage>
        <taxon>unclassified sequences</taxon>
        <taxon>metagenomes</taxon>
        <taxon>ecological metagenomes</taxon>
    </lineage>
</organism>
<dbReference type="InterPro" id="IPR000014">
    <property type="entry name" value="PAS"/>
</dbReference>
<dbReference type="InterPro" id="IPR001610">
    <property type="entry name" value="PAC"/>
</dbReference>
<name>X0Y055_9ZZZZ</name>
<gene>
    <name evidence="3" type="ORF">S01H1_69605</name>
</gene>
<feature type="non-terminal residue" evidence="3">
    <location>
        <position position="154"/>
    </location>
</feature>
<feature type="domain" description="PAS" evidence="1">
    <location>
        <begin position="18"/>
        <end position="91"/>
    </location>
</feature>
<dbReference type="NCBIfam" id="TIGR00229">
    <property type="entry name" value="sensory_box"/>
    <property type="match status" value="1"/>
</dbReference>
<dbReference type="Pfam" id="PF13426">
    <property type="entry name" value="PAS_9"/>
    <property type="match status" value="1"/>
</dbReference>
<dbReference type="InterPro" id="IPR000700">
    <property type="entry name" value="PAS-assoc_C"/>
</dbReference>
<dbReference type="PROSITE" id="PS50113">
    <property type="entry name" value="PAC"/>
    <property type="match status" value="1"/>
</dbReference>
<accession>X0Y055</accession>
<dbReference type="EMBL" id="BARS01046225">
    <property type="protein sequence ID" value="GAG40782.1"/>
    <property type="molecule type" value="Genomic_DNA"/>
</dbReference>
<protein>
    <recommendedName>
        <fullName evidence="4">PAS domain-containing protein</fullName>
    </recommendedName>
</protein>
<dbReference type="PROSITE" id="PS50112">
    <property type="entry name" value="PAS"/>
    <property type="match status" value="1"/>
</dbReference>
<dbReference type="SMART" id="SM00091">
    <property type="entry name" value="PAS"/>
    <property type="match status" value="1"/>
</dbReference>
<dbReference type="CDD" id="cd00130">
    <property type="entry name" value="PAS"/>
    <property type="match status" value="1"/>
</dbReference>
<dbReference type="InterPro" id="IPR052155">
    <property type="entry name" value="Biofilm_reg_signaling"/>
</dbReference>
<dbReference type="SUPFAM" id="SSF55785">
    <property type="entry name" value="PYP-like sensor domain (PAS domain)"/>
    <property type="match status" value="1"/>
</dbReference>
<evidence type="ECO:0008006" key="4">
    <source>
        <dbReference type="Google" id="ProtNLM"/>
    </source>
</evidence>
<evidence type="ECO:0000313" key="3">
    <source>
        <dbReference type="EMBL" id="GAG40782.1"/>
    </source>
</evidence>
<dbReference type="Gene3D" id="3.30.450.20">
    <property type="entry name" value="PAS domain"/>
    <property type="match status" value="1"/>
</dbReference>
<dbReference type="AlphaFoldDB" id="X0Y055"/>
<dbReference type="InterPro" id="IPR035965">
    <property type="entry name" value="PAS-like_dom_sf"/>
</dbReference>
<sequence length="154" mass="17164">MAFVLIVDDEQTRQLRDSGVSLGLLFEKAPDPYFLGNLKGTFVDVNKAAEELTGYAREELIGKSFLKLKLLSPKQIAKATTLIARNALGKDTGPDEFILTRKDGKQVPVEIRTHPVKIQGKQVVLGLVRDITERKRAKEALRERVKELGCLHAI</sequence>
<dbReference type="PANTHER" id="PTHR44757:SF2">
    <property type="entry name" value="BIOFILM ARCHITECTURE MAINTENANCE PROTEIN MBAA"/>
    <property type="match status" value="1"/>
</dbReference>
<comment type="caution">
    <text evidence="3">The sequence shown here is derived from an EMBL/GenBank/DDBJ whole genome shotgun (WGS) entry which is preliminary data.</text>
</comment>
<proteinExistence type="predicted"/>